<dbReference type="InterPro" id="IPR032675">
    <property type="entry name" value="LRR_dom_sf"/>
</dbReference>
<dbReference type="PANTHER" id="PTHR48051:SF36">
    <property type="entry name" value="CASPASE FAMILY P20 DOMAIN-CONTAINING PROTEIN"/>
    <property type="match status" value="1"/>
</dbReference>
<name>K3X9P4_GLOUD</name>
<dbReference type="VEuPathDB" id="FungiDB:PYU1_G013914"/>
<sequence>YLDLGGDSLTELPEDFSTLQSLAELHLQGNVFKNFPAQIFQLGNLSVLDISGNGELSGLTFTREQVAFLSNLTLFVIDPNAFAASCAQPEQVHGYSICVSDPNDSSKLSFGVWILIGIGILVVIALVAMFVWRKWHMGNAASEFESRGSGKKLFCLGDVDADSILESSSPSVEEGYASSEKFSSHHTLHTRSSKGSNRFASIWDDEELLRWRIDGQQVHDVRLLATGFYGEVWLSTYLGKEVAVKRLKKSP</sequence>
<dbReference type="EMBL" id="GL376578">
    <property type="status" value="NOT_ANNOTATED_CDS"/>
    <property type="molecule type" value="Genomic_DNA"/>
</dbReference>
<reference evidence="5" key="1">
    <citation type="journal article" date="2010" name="Genome Biol.">
        <title>Genome sequence of the necrotrophic plant pathogen Pythium ultimum reveals original pathogenicity mechanisms and effector repertoire.</title>
        <authorList>
            <person name="Levesque C.A."/>
            <person name="Brouwer H."/>
            <person name="Cano L."/>
            <person name="Hamilton J.P."/>
            <person name="Holt C."/>
            <person name="Huitema E."/>
            <person name="Raffaele S."/>
            <person name="Robideau G.P."/>
            <person name="Thines M."/>
            <person name="Win J."/>
            <person name="Zerillo M.M."/>
            <person name="Beakes G.W."/>
            <person name="Boore J.L."/>
            <person name="Busam D."/>
            <person name="Dumas B."/>
            <person name="Ferriera S."/>
            <person name="Fuerstenberg S.I."/>
            <person name="Gachon C.M."/>
            <person name="Gaulin E."/>
            <person name="Govers F."/>
            <person name="Grenville-Briggs L."/>
            <person name="Horner N."/>
            <person name="Hostetler J."/>
            <person name="Jiang R.H."/>
            <person name="Johnson J."/>
            <person name="Krajaejun T."/>
            <person name="Lin H."/>
            <person name="Meijer H.J."/>
            <person name="Moore B."/>
            <person name="Morris P."/>
            <person name="Phuntmart V."/>
            <person name="Puiu D."/>
            <person name="Shetty J."/>
            <person name="Stajich J.E."/>
            <person name="Tripathy S."/>
            <person name="Wawra S."/>
            <person name="van West P."/>
            <person name="Whitty B.R."/>
            <person name="Coutinho P.M."/>
            <person name="Henrissat B."/>
            <person name="Martin F."/>
            <person name="Thomas P.D."/>
            <person name="Tyler B.M."/>
            <person name="De Vries R.P."/>
            <person name="Kamoun S."/>
            <person name="Yandell M."/>
            <person name="Tisserat N."/>
            <person name="Buell C.R."/>
        </authorList>
    </citation>
    <scope>NUCLEOTIDE SEQUENCE</scope>
    <source>
        <strain evidence="5">DAOM:BR144</strain>
    </source>
</reference>
<dbReference type="SUPFAM" id="SSF52058">
    <property type="entry name" value="L domain-like"/>
    <property type="match status" value="1"/>
</dbReference>
<organism evidence="4 5">
    <name type="scientific">Globisporangium ultimum (strain ATCC 200006 / CBS 805.95 / DAOM BR144)</name>
    <name type="common">Pythium ultimum</name>
    <dbReference type="NCBI Taxonomy" id="431595"/>
    <lineage>
        <taxon>Eukaryota</taxon>
        <taxon>Sar</taxon>
        <taxon>Stramenopiles</taxon>
        <taxon>Oomycota</taxon>
        <taxon>Peronosporomycetes</taxon>
        <taxon>Pythiales</taxon>
        <taxon>Pythiaceae</taxon>
        <taxon>Globisporangium</taxon>
    </lineage>
</organism>
<dbReference type="HOGENOM" id="CLU_1109456_0_0_1"/>
<dbReference type="Gene3D" id="3.80.10.10">
    <property type="entry name" value="Ribonuclease Inhibitor"/>
    <property type="match status" value="1"/>
</dbReference>
<keyword evidence="3" id="KW-0812">Transmembrane</keyword>
<dbReference type="AlphaFoldDB" id="K3X9P4"/>
<evidence type="ECO:0000256" key="3">
    <source>
        <dbReference type="SAM" id="Phobius"/>
    </source>
</evidence>
<evidence type="ECO:0000313" key="4">
    <source>
        <dbReference type="EnsemblProtists" id="PYU1_T013943"/>
    </source>
</evidence>
<dbReference type="Gene3D" id="3.30.200.20">
    <property type="entry name" value="Phosphorylase Kinase, domain 1"/>
    <property type="match status" value="1"/>
</dbReference>
<dbReference type="Proteomes" id="UP000019132">
    <property type="component" value="Unassembled WGS sequence"/>
</dbReference>
<keyword evidence="3" id="KW-1133">Transmembrane helix</keyword>
<keyword evidence="5" id="KW-1185">Reference proteome</keyword>
<dbReference type="InterPro" id="IPR050216">
    <property type="entry name" value="LRR_domain-containing"/>
</dbReference>
<proteinExistence type="predicted"/>
<reference evidence="5" key="2">
    <citation type="submission" date="2010-04" db="EMBL/GenBank/DDBJ databases">
        <authorList>
            <person name="Buell R."/>
            <person name="Hamilton J."/>
            <person name="Hostetler J."/>
        </authorList>
    </citation>
    <scope>NUCLEOTIDE SEQUENCE [LARGE SCALE GENOMIC DNA]</scope>
    <source>
        <strain evidence="5">DAOM:BR144</strain>
    </source>
</reference>
<evidence type="ECO:0000256" key="1">
    <source>
        <dbReference type="ARBA" id="ARBA00022614"/>
    </source>
</evidence>
<evidence type="ECO:0000256" key="2">
    <source>
        <dbReference type="ARBA" id="ARBA00022737"/>
    </source>
</evidence>
<keyword evidence="2" id="KW-0677">Repeat</keyword>
<dbReference type="EnsemblProtists" id="PYU1_T013943">
    <property type="protein sequence ID" value="PYU1_T013943"/>
    <property type="gene ID" value="PYU1_G013914"/>
</dbReference>
<dbReference type="PANTHER" id="PTHR48051">
    <property type="match status" value="1"/>
</dbReference>
<feature type="transmembrane region" description="Helical" evidence="3">
    <location>
        <begin position="110"/>
        <end position="132"/>
    </location>
</feature>
<dbReference type="STRING" id="431595.K3X9P4"/>
<dbReference type="GO" id="GO:0005737">
    <property type="term" value="C:cytoplasm"/>
    <property type="evidence" value="ECO:0007669"/>
    <property type="project" value="TreeGrafter"/>
</dbReference>
<evidence type="ECO:0000313" key="5">
    <source>
        <dbReference type="Proteomes" id="UP000019132"/>
    </source>
</evidence>
<keyword evidence="1" id="KW-0433">Leucine-rich repeat</keyword>
<evidence type="ECO:0008006" key="6">
    <source>
        <dbReference type="Google" id="ProtNLM"/>
    </source>
</evidence>
<protein>
    <recommendedName>
        <fullName evidence="6">Protein kinase domain-containing protein</fullName>
    </recommendedName>
</protein>
<dbReference type="InParanoid" id="K3X9P4"/>
<accession>K3X9P4</accession>
<keyword evidence="3" id="KW-0472">Membrane</keyword>
<reference evidence="4" key="3">
    <citation type="submission" date="2015-02" db="UniProtKB">
        <authorList>
            <consortium name="EnsemblProtists"/>
        </authorList>
    </citation>
    <scope>IDENTIFICATION</scope>
    <source>
        <strain evidence="4">DAOM BR144</strain>
    </source>
</reference>